<dbReference type="RefSeq" id="WP_242007510.1">
    <property type="nucleotide sequence ID" value="NZ_VLKN01000003.1"/>
</dbReference>
<dbReference type="Pfam" id="PF13441">
    <property type="entry name" value="Gly-zipper_YMGG"/>
    <property type="match status" value="1"/>
</dbReference>
<keyword evidence="4" id="KW-1185">Reference proteome</keyword>
<evidence type="ECO:0000313" key="4">
    <source>
        <dbReference type="Proteomes" id="UP000315167"/>
    </source>
</evidence>
<organism evidence="3 4">
    <name type="scientific">Luteimonas cucumeris</name>
    <dbReference type="NCBI Taxonomy" id="985012"/>
    <lineage>
        <taxon>Bacteria</taxon>
        <taxon>Pseudomonadati</taxon>
        <taxon>Pseudomonadota</taxon>
        <taxon>Gammaproteobacteria</taxon>
        <taxon>Lysobacterales</taxon>
        <taxon>Lysobacteraceae</taxon>
        <taxon>Luteimonas</taxon>
    </lineage>
</organism>
<proteinExistence type="predicted"/>
<keyword evidence="1" id="KW-0732">Signal</keyword>
<accession>A0A562L7C4</accession>
<dbReference type="InterPro" id="IPR027367">
    <property type="entry name" value="Gly-zipper_YMGG"/>
</dbReference>
<feature type="chain" id="PRO_5021743943" evidence="1">
    <location>
        <begin position="23"/>
        <end position="153"/>
    </location>
</feature>
<sequence>MRNFIRFMTVIVLLTTASMVWAQKPIAYPSKGQDAQQQTTDDAQCLGWSKQQTGIDPAAIAAAPAPSTGPQGERVRGALRGAAGGAVIGEIVDDDAGKGAGVGAAAGVLAGGARARRNHAAQAQQAQASKSQALATYYEAYGACMQGRGYSVK</sequence>
<comment type="caution">
    <text evidence="3">The sequence shown here is derived from an EMBL/GenBank/DDBJ whole genome shotgun (WGS) entry which is preliminary data.</text>
</comment>
<dbReference type="Proteomes" id="UP000315167">
    <property type="component" value="Unassembled WGS sequence"/>
</dbReference>
<evidence type="ECO:0000313" key="3">
    <source>
        <dbReference type="EMBL" id="TWI03550.1"/>
    </source>
</evidence>
<name>A0A562L7C4_9GAMM</name>
<dbReference type="EMBL" id="VLKN01000003">
    <property type="protein sequence ID" value="TWI03550.1"/>
    <property type="molecule type" value="Genomic_DNA"/>
</dbReference>
<dbReference type="AlphaFoldDB" id="A0A562L7C4"/>
<reference evidence="3 4" key="1">
    <citation type="journal article" date="2015" name="Stand. Genomic Sci.">
        <title>Genomic Encyclopedia of Bacterial and Archaeal Type Strains, Phase III: the genomes of soil and plant-associated and newly described type strains.</title>
        <authorList>
            <person name="Whitman W.B."/>
            <person name="Woyke T."/>
            <person name="Klenk H.P."/>
            <person name="Zhou Y."/>
            <person name="Lilburn T.G."/>
            <person name="Beck B.J."/>
            <person name="De Vos P."/>
            <person name="Vandamme P."/>
            <person name="Eisen J.A."/>
            <person name="Garrity G."/>
            <person name="Hugenholtz P."/>
            <person name="Kyrpides N.C."/>
        </authorList>
    </citation>
    <scope>NUCLEOTIDE SEQUENCE [LARGE SCALE GENOMIC DNA]</scope>
    <source>
        <strain evidence="3 4">CGMCC 1.10821</strain>
    </source>
</reference>
<feature type="domain" description="YMGG-like Gly-zipper" evidence="2">
    <location>
        <begin position="73"/>
        <end position="115"/>
    </location>
</feature>
<feature type="signal peptide" evidence="1">
    <location>
        <begin position="1"/>
        <end position="22"/>
    </location>
</feature>
<gene>
    <name evidence="3" type="ORF">IP90_01362</name>
</gene>
<protein>
    <submittedName>
        <fullName evidence="3">YmgG-like glycine-zipper protein</fullName>
    </submittedName>
</protein>
<evidence type="ECO:0000256" key="1">
    <source>
        <dbReference type="SAM" id="SignalP"/>
    </source>
</evidence>
<evidence type="ECO:0000259" key="2">
    <source>
        <dbReference type="Pfam" id="PF13441"/>
    </source>
</evidence>